<keyword evidence="2" id="KW-1185">Reference proteome</keyword>
<dbReference type="Gene3D" id="3.30.530.20">
    <property type="match status" value="1"/>
</dbReference>
<organism evidence="1 2">
    <name type="scientific">Gordonia rhizosphera NBRC 16068</name>
    <dbReference type="NCBI Taxonomy" id="1108045"/>
    <lineage>
        <taxon>Bacteria</taxon>
        <taxon>Bacillati</taxon>
        <taxon>Actinomycetota</taxon>
        <taxon>Actinomycetes</taxon>
        <taxon>Mycobacteriales</taxon>
        <taxon>Gordoniaceae</taxon>
        <taxon>Gordonia</taxon>
    </lineage>
</organism>
<dbReference type="SUPFAM" id="SSF55961">
    <property type="entry name" value="Bet v1-like"/>
    <property type="match status" value="1"/>
</dbReference>
<dbReference type="Pfam" id="PF10604">
    <property type="entry name" value="Polyketide_cyc2"/>
    <property type="match status" value="1"/>
</dbReference>
<dbReference type="InterPro" id="IPR019587">
    <property type="entry name" value="Polyketide_cyclase/dehydratase"/>
</dbReference>
<evidence type="ECO:0000313" key="2">
    <source>
        <dbReference type="Proteomes" id="UP000008363"/>
    </source>
</evidence>
<comment type="caution">
    <text evidence="1">The sequence shown here is derived from an EMBL/GenBank/DDBJ whole genome shotgun (WGS) entry which is preliminary data.</text>
</comment>
<evidence type="ECO:0000313" key="1">
    <source>
        <dbReference type="EMBL" id="GAB93578.1"/>
    </source>
</evidence>
<reference evidence="1 2" key="1">
    <citation type="submission" date="2012-08" db="EMBL/GenBank/DDBJ databases">
        <title>Whole genome shotgun sequence of Gordonia rhizosphera NBRC 16068.</title>
        <authorList>
            <person name="Takarada H."/>
            <person name="Isaki S."/>
            <person name="Hosoyama A."/>
            <person name="Tsuchikane K."/>
            <person name="Katsumata H."/>
            <person name="Baba S."/>
            <person name="Ohji S."/>
            <person name="Yamazaki S."/>
            <person name="Fujita N."/>
        </authorList>
    </citation>
    <scope>NUCLEOTIDE SEQUENCE [LARGE SCALE GENOMIC DNA]</scope>
    <source>
        <strain evidence="1 2">NBRC 16068</strain>
    </source>
</reference>
<dbReference type="InterPro" id="IPR023393">
    <property type="entry name" value="START-like_dom_sf"/>
</dbReference>
<dbReference type="EMBL" id="BAHC01000229">
    <property type="protein sequence ID" value="GAB93578.1"/>
    <property type="molecule type" value="Genomic_DNA"/>
</dbReference>
<dbReference type="AlphaFoldDB" id="K6VBH8"/>
<dbReference type="Proteomes" id="UP000008363">
    <property type="component" value="Unassembled WGS sequence"/>
</dbReference>
<proteinExistence type="predicted"/>
<evidence type="ECO:0008006" key="3">
    <source>
        <dbReference type="Google" id="ProtNLM"/>
    </source>
</evidence>
<name>K6VBH8_9ACTN</name>
<sequence length="151" mass="17504">MRYFRDEIRIEAPVERVWAVLCDRSRWKEWAPRSEFSDFSGPVDEVGTTYADTTRLMGFTFRMITEVVEVEPLRLYHEHTDTGPVDTKIRLQPEGDATRLVVESDWEVAGVAGKIPGFLKYPIAKRVGERNWRQMLARLKSLAEAEVSEQE</sequence>
<gene>
    <name evidence="1" type="ORF">GORHZ_229_00210</name>
</gene>
<accession>K6VBH8</accession>
<protein>
    <recommendedName>
        <fullName evidence="3">Polyketide cyclase/dehydrase</fullName>
    </recommendedName>
</protein>